<protein>
    <submittedName>
        <fullName evidence="4">Uncharacterized protein</fullName>
    </submittedName>
</protein>
<keyword evidence="5" id="KW-1185">Reference proteome</keyword>
<comment type="caution">
    <text evidence="4">The sequence shown here is derived from an EMBL/GenBank/DDBJ whole genome shotgun (WGS) entry which is preliminary data.</text>
</comment>
<evidence type="ECO:0000256" key="2">
    <source>
        <dbReference type="ARBA" id="ARBA00023163"/>
    </source>
</evidence>
<name>A0ABD2PSV6_9PLAT</name>
<keyword evidence="3" id="KW-0675">Receptor</keyword>
<dbReference type="Gene3D" id="1.10.565.10">
    <property type="entry name" value="Retinoid X Receptor"/>
    <property type="match status" value="1"/>
</dbReference>
<evidence type="ECO:0000313" key="5">
    <source>
        <dbReference type="Proteomes" id="UP001626550"/>
    </source>
</evidence>
<keyword evidence="1" id="KW-0805">Transcription regulation</keyword>
<evidence type="ECO:0000313" key="4">
    <source>
        <dbReference type="EMBL" id="KAL3310414.1"/>
    </source>
</evidence>
<dbReference type="AlphaFoldDB" id="A0ABD2PSV6"/>
<evidence type="ECO:0000256" key="1">
    <source>
        <dbReference type="ARBA" id="ARBA00023015"/>
    </source>
</evidence>
<dbReference type="SUPFAM" id="SSF48508">
    <property type="entry name" value="Nuclear receptor ligand-binding domain"/>
    <property type="match status" value="1"/>
</dbReference>
<accession>A0ABD2PSV6</accession>
<sequence length="237" mass="27809">MDHSSLAGITLFATKYDVFFMLYLYKHNWYSKGLRPTPTYSPICVTPDAQEVMKSINRNKYSFPLDPSEIHNFEYQACINHISVILGEMINDMGKTIGFSNLSYKSKLLILQKKMAMLELFGRLMEFYRELAIDQIELTLLQMILLTDCDNLECISTDERVCLYSARKRLLAIGYEYCRIRGATEYLSLPCSRRYQKIFFDLPYVYEAHKCARQYNYFLLNNKSLRLAPFLVELFST</sequence>
<dbReference type="InterPro" id="IPR035500">
    <property type="entry name" value="NHR-like_dom_sf"/>
</dbReference>
<keyword evidence="2" id="KW-0804">Transcription</keyword>
<reference evidence="4 5" key="1">
    <citation type="submission" date="2024-11" db="EMBL/GenBank/DDBJ databases">
        <title>Adaptive evolution of stress response genes in parasites aligns with host niche diversity.</title>
        <authorList>
            <person name="Hahn C."/>
            <person name="Resl P."/>
        </authorList>
    </citation>
    <scope>NUCLEOTIDE SEQUENCE [LARGE SCALE GENOMIC DNA]</scope>
    <source>
        <strain evidence="4">EGGRZ-B1_66</strain>
        <tissue evidence="4">Body</tissue>
    </source>
</reference>
<dbReference type="Proteomes" id="UP001626550">
    <property type="component" value="Unassembled WGS sequence"/>
</dbReference>
<proteinExistence type="predicted"/>
<gene>
    <name evidence="4" type="ORF">Ciccas_011023</name>
</gene>
<organism evidence="4 5">
    <name type="scientific">Cichlidogyrus casuarinus</name>
    <dbReference type="NCBI Taxonomy" id="1844966"/>
    <lineage>
        <taxon>Eukaryota</taxon>
        <taxon>Metazoa</taxon>
        <taxon>Spiralia</taxon>
        <taxon>Lophotrochozoa</taxon>
        <taxon>Platyhelminthes</taxon>
        <taxon>Monogenea</taxon>
        <taxon>Monopisthocotylea</taxon>
        <taxon>Dactylogyridea</taxon>
        <taxon>Ancyrocephalidae</taxon>
        <taxon>Cichlidogyrus</taxon>
    </lineage>
</organism>
<evidence type="ECO:0000256" key="3">
    <source>
        <dbReference type="ARBA" id="ARBA00023170"/>
    </source>
</evidence>
<dbReference type="EMBL" id="JBJKFK010002977">
    <property type="protein sequence ID" value="KAL3310414.1"/>
    <property type="molecule type" value="Genomic_DNA"/>
</dbReference>